<dbReference type="InterPro" id="IPR017850">
    <property type="entry name" value="Alkaline_phosphatase_core_sf"/>
</dbReference>
<sequence length="697" mass="76032">MSSFVLTLALLAMACLLLMSGRGRVWKACVLSLLGVLLSTWWFIDRLSGDGLNAATLYHLRAGMEGAGVSDFAGDIAAYVALLLAALLPLGLARVRRWRLRGHARATSAAFVAAAAIAITASPLPRDGLRLYRLGQPVDGSVVAGEYRVPRASLPTRKNIVWIYGESLERTYFDRKAFAGLTPNLQRLAAEGLDFRNVTSADGGGWTIAGMVSSQCGVPLTAAPGDENSFGRMHSFLPEAQCLGDYLRTQGYRNDFIGGADGAFAGKGSFLASHGYDDVRDLAWFEGQGIDPRHFSAWGVHDDVLLDQVWDRFQALSRAGQPFMLTTLTMDTHHPAGHLPVACRRQGEDEVSMRAAIACSDRLIGELVDRIRASRWADDTVVVIASDHLALPNELAGTLRTLHRENLLLMLGPGIAPKQVDTRGGSTLDSGATLLSLLDPALGAIGFGRSLLDPHAKPSASAAFAQADGRDYRRYLAYANQLWTGRQTRTLRVHDDRLVVGVQELRPPVLLDYDSGWNLKNITLEDTPRRFRKASPENTLAYVDRCTAFDNDSPDSGWCALLINNARDARLYRSGELAHGVRVDAPLQRMAGARLEPRQPVMVGSALRQTAPGHYQVTLTTSHRPSHAFWIEAMDAQGKVLAQHWALPDPSGRIEMSLDLDREVDDMQIRAWLGSPDDIGVDHDVALVPAPTRSKRS</sequence>
<name>A0A4Q8L6F5_9GAMM</name>
<evidence type="ECO:0000256" key="6">
    <source>
        <dbReference type="SAM" id="Phobius"/>
    </source>
</evidence>
<dbReference type="AlphaFoldDB" id="A0A4Q8L6F5"/>
<dbReference type="EC" id="2.7.8.20" evidence="8"/>
<evidence type="ECO:0000256" key="4">
    <source>
        <dbReference type="ARBA" id="ARBA00022989"/>
    </source>
</evidence>
<keyword evidence="2" id="KW-1003">Cell membrane</keyword>
<feature type="transmembrane region" description="Helical" evidence="6">
    <location>
        <begin position="107"/>
        <end position="124"/>
    </location>
</feature>
<dbReference type="EMBL" id="SHMC01000006">
    <property type="protein sequence ID" value="TAA23317.1"/>
    <property type="molecule type" value="Genomic_DNA"/>
</dbReference>
<dbReference type="GO" id="GO:0008960">
    <property type="term" value="F:phosphatidylglycerol-membrane-oligosaccharide glycerophosphotransferase activity"/>
    <property type="evidence" value="ECO:0007669"/>
    <property type="project" value="UniProtKB-EC"/>
</dbReference>
<dbReference type="Proteomes" id="UP000292627">
    <property type="component" value="Unassembled WGS sequence"/>
</dbReference>
<comment type="caution">
    <text evidence="8">The sequence shown here is derived from an EMBL/GenBank/DDBJ whole genome shotgun (WGS) entry which is preliminary data.</text>
</comment>
<dbReference type="RefSeq" id="WP_130552342.1">
    <property type="nucleotide sequence ID" value="NZ_SHMC01000006.1"/>
</dbReference>
<dbReference type="GO" id="GO:0005886">
    <property type="term" value="C:plasma membrane"/>
    <property type="evidence" value="ECO:0007669"/>
    <property type="project" value="UniProtKB-SubCell"/>
</dbReference>
<feature type="transmembrane region" description="Helical" evidence="6">
    <location>
        <begin position="76"/>
        <end position="95"/>
    </location>
</feature>
<dbReference type="CDD" id="cd16015">
    <property type="entry name" value="LTA_synthase"/>
    <property type="match status" value="1"/>
</dbReference>
<keyword evidence="8" id="KW-0808">Transferase</keyword>
<evidence type="ECO:0000259" key="7">
    <source>
        <dbReference type="Pfam" id="PF00884"/>
    </source>
</evidence>
<feature type="domain" description="Sulfatase N-terminal" evidence="7">
    <location>
        <begin position="158"/>
        <end position="439"/>
    </location>
</feature>
<dbReference type="PANTHER" id="PTHR47371">
    <property type="entry name" value="LIPOTEICHOIC ACID SYNTHASE"/>
    <property type="match status" value="1"/>
</dbReference>
<keyword evidence="4 6" id="KW-1133">Transmembrane helix</keyword>
<evidence type="ECO:0000313" key="8">
    <source>
        <dbReference type="EMBL" id="TAA23317.1"/>
    </source>
</evidence>
<dbReference type="SUPFAM" id="SSF53649">
    <property type="entry name" value="Alkaline phosphatase-like"/>
    <property type="match status" value="1"/>
</dbReference>
<gene>
    <name evidence="8" type="ORF">EA660_15385</name>
</gene>
<keyword evidence="5 6" id="KW-0472">Membrane</keyword>
<accession>A0A4Q8L6F5</accession>
<organism evidence="8 9">
    <name type="scientific">Pseudoxanthomonas winnipegensis</name>
    <dbReference type="NCBI Taxonomy" id="2480810"/>
    <lineage>
        <taxon>Bacteria</taxon>
        <taxon>Pseudomonadati</taxon>
        <taxon>Pseudomonadota</taxon>
        <taxon>Gammaproteobacteria</taxon>
        <taxon>Lysobacterales</taxon>
        <taxon>Lysobacteraceae</taxon>
        <taxon>Pseudoxanthomonas</taxon>
    </lineage>
</organism>
<dbReference type="OrthoDB" id="9760224at2"/>
<dbReference type="Gene3D" id="3.40.720.10">
    <property type="entry name" value="Alkaline Phosphatase, subunit A"/>
    <property type="match status" value="1"/>
</dbReference>
<evidence type="ECO:0000256" key="1">
    <source>
        <dbReference type="ARBA" id="ARBA00004651"/>
    </source>
</evidence>
<dbReference type="PANTHER" id="PTHR47371:SF3">
    <property type="entry name" value="PHOSPHOGLYCEROL TRANSFERASE I"/>
    <property type="match status" value="1"/>
</dbReference>
<dbReference type="Pfam" id="PF00884">
    <property type="entry name" value="Sulfatase"/>
    <property type="match status" value="1"/>
</dbReference>
<keyword evidence="3 6" id="KW-0812">Transmembrane</keyword>
<evidence type="ECO:0000256" key="2">
    <source>
        <dbReference type="ARBA" id="ARBA00022475"/>
    </source>
</evidence>
<evidence type="ECO:0000313" key="9">
    <source>
        <dbReference type="Proteomes" id="UP000292627"/>
    </source>
</evidence>
<dbReference type="InterPro" id="IPR050448">
    <property type="entry name" value="OpgB/LTA_synthase_biosynth"/>
</dbReference>
<comment type="subcellular location">
    <subcellularLocation>
        <location evidence="1">Cell membrane</location>
        <topology evidence="1">Multi-pass membrane protein</topology>
    </subcellularLocation>
</comment>
<dbReference type="NCBIfam" id="NF009027">
    <property type="entry name" value="PRK12363.1"/>
    <property type="match status" value="1"/>
</dbReference>
<proteinExistence type="predicted"/>
<evidence type="ECO:0000256" key="3">
    <source>
        <dbReference type="ARBA" id="ARBA00022692"/>
    </source>
</evidence>
<reference evidence="8 9" key="1">
    <citation type="submission" date="2019-02" db="EMBL/GenBank/DDBJ databases">
        <title>WGS of Pseudoxanthomonas species novum from clinical isolates.</title>
        <authorList>
            <person name="Bernier A.-M."/>
            <person name="Bernard K."/>
            <person name="Vachon A."/>
        </authorList>
    </citation>
    <scope>NUCLEOTIDE SEQUENCE [LARGE SCALE GENOMIC DNA]</scope>
    <source>
        <strain evidence="8 9">NML171200</strain>
    </source>
</reference>
<dbReference type="InterPro" id="IPR000917">
    <property type="entry name" value="Sulfatase_N"/>
</dbReference>
<evidence type="ECO:0000256" key="5">
    <source>
        <dbReference type="ARBA" id="ARBA00023136"/>
    </source>
</evidence>
<protein>
    <submittedName>
        <fullName evidence="8">Phosphoglycerol transferase I</fullName>
        <ecNumber evidence="8">2.7.8.20</ecNumber>
    </submittedName>
</protein>